<dbReference type="PANTHER" id="PTHR43585:SF2">
    <property type="entry name" value="ATP-GRASP ENZYME FSQD"/>
    <property type="match status" value="1"/>
</dbReference>
<evidence type="ECO:0000256" key="1">
    <source>
        <dbReference type="ARBA" id="ARBA00022598"/>
    </source>
</evidence>
<keyword evidence="7" id="KW-1185">Reference proteome</keyword>
<feature type="domain" description="ATP-grasp" evidence="5">
    <location>
        <begin position="119"/>
        <end position="327"/>
    </location>
</feature>
<evidence type="ECO:0000313" key="7">
    <source>
        <dbReference type="Proteomes" id="UP000243542"/>
    </source>
</evidence>
<comment type="caution">
    <text evidence="6">The sequence shown here is derived from an EMBL/GenBank/DDBJ whole genome shotgun (WGS) entry which is preliminary data.</text>
</comment>
<evidence type="ECO:0000259" key="5">
    <source>
        <dbReference type="PROSITE" id="PS50975"/>
    </source>
</evidence>
<dbReference type="EMBL" id="PDJK01000001">
    <property type="protein sequence ID" value="PFG57243.1"/>
    <property type="molecule type" value="Genomic_DNA"/>
</dbReference>
<dbReference type="GO" id="GO:0016874">
    <property type="term" value="F:ligase activity"/>
    <property type="evidence" value="ECO:0007669"/>
    <property type="project" value="UniProtKB-KW"/>
</dbReference>
<dbReference type="Proteomes" id="UP000243542">
    <property type="component" value="Unassembled WGS sequence"/>
</dbReference>
<dbReference type="GO" id="GO:0005524">
    <property type="term" value="F:ATP binding"/>
    <property type="evidence" value="ECO:0007669"/>
    <property type="project" value="UniProtKB-UniRule"/>
</dbReference>
<keyword evidence="3 4" id="KW-0067">ATP-binding</keyword>
<dbReference type="AlphaFoldDB" id="A0A2A9G261"/>
<dbReference type="GO" id="GO:0046872">
    <property type="term" value="F:metal ion binding"/>
    <property type="evidence" value="ECO:0007669"/>
    <property type="project" value="InterPro"/>
</dbReference>
<dbReference type="SUPFAM" id="SSF56059">
    <property type="entry name" value="Glutathione synthetase ATP-binding domain-like"/>
    <property type="match status" value="1"/>
</dbReference>
<dbReference type="PANTHER" id="PTHR43585">
    <property type="entry name" value="FUMIPYRROLE BIOSYNTHESIS PROTEIN C"/>
    <property type="match status" value="1"/>
</dbReference>
<gene>
    <name evidence="6" type="ORF">ATK36_0808</name>
</gene>
<dbReference type="InterPro" id="IPR052032">
    <property type="entry name" value="ATP-dep_AA_Ligase"/>
</dbReference>
<accession>A0A2A9G261</accession>
<keyword evidence="1" id="KW-0436">Ligase</keyword>
<organism evidence="6 7">
    <name type="scientific">Amycolatopsis sulphurea</name>
    <dbReference type="NCBI Taxonomy" id="76022"/>
    <lineage>
        <taxon>Bacteria</taxon>
        <taxon>Bacillati</taxon>
        <taxon>Actinomycetota</taxon>
        <taxon>Actinomycetes</taxon>
        <taxon>Pseudonocardiales</taxon>
        <taxon>Pseudonocardiaceae</taxon>
        <taxon>Amycolatopsis</taxon>
    </lineage>
</organism>
<evidence type="ECO:0000256" key="4">
    <source>
        <dbReference type="PROSITE-ProRule" id="PRU00409"/>
    </source>
</evidence>
<evidence type="ECO:0000256" key="2">
    <source>
        <dbReference type="ARBA" id="ARBA00022741"/>
    </source>
</evidence>
<evidence type="ECO:0000256" key="3">
    <source>
        <dbReference type="ARBA" id="ARBA00022840"/>
    </source>
</evidence>
<keyword evidence="2 4" id="KW-0547">Nucleotide-binding</keyword>
<name>A0A2A9G261_9PSEU</name>
<dbReference type="RefSeq" id="WP_098509863.1">
    <property type="nucleotide sequence ID" value="NZ_JBIAKZ010000010.1"/>
</dbReference>
<dbReference type="PROSITE" id="PS50975">
    <property type="entry name" value="ATP_GRASP"/>
    <property type="match status" value="1"/>
</dbReference>
<dbReference type="Pfam" id="PF13535">
    <property type="entry name" value="ATP-grasp_4"/>
    <property type="match status" value="1"/>
</dbReference>
<proteinExistence type="predicted"/>
<protein>
    <submittedName>
        <fullName evidence="6">ATP-grasp domain-containing protein</fullName>
    </submittedName>
</protein>
<dbReference type="InterPro" id="IPR011761">
    <property type="entry name" value="ATP-grasp"/>
</dbReference>
<dbReference type="Gene3D" id="3.30.470.20">
    <property type="entry name" value="ATP-grasp fold, B domain"/>
    <property type="match status" value="1"/>
</dbReference>
<reference evidence="6 7" key="1">
    <citation type="submission" date="2017-10" db="EMBL/GenBank/DDBJ databases">
        <title>Sequencing the genomes of 1000 actinobacteria strains.</title>
        <authorList>
            <person name="Klenk H.-P."/>
        </authorList>
    </citation>
    <scope>NUCLEOTIDE SEQUENCE [LARGE SCALE GENOMIC DNA]</scope>
    <source>
        <strain evidence="6 7">DSM 46092</strain>
    </source>
</reference>
<evidence type="ECO:0000313" key="6">
    <source>
        <dbReference type="EMBL" id="PFG57243.1"/>
    </source>
</evidence>
<sequence length="434" mass="46299">MTKRRLLVVDAPGGPRPEQYLRSLCEEFSVTVVWLSVEAPAGRDRRRAAVSLAPTDIAVGNPLDLAGEIRRVADAHEPDGILALSERVVHVAQSAAYERGLPANRPETLQALQDKRIQREQLAKAGLAVPEPWVLRTERDCAAAAGGAAFPAVLKPSVGMGSIATYLIPGPEELLATWRSAMEIVAADSRIAHHSPVLLLEELLPGMDPVDEPRLGDYVSVEVLVTDDGPNILAVSDKLPLSPPFRENAHFLPSVRPPGVLAPITDCVLAAHEALGITHGVTHTEVKLTPAGPAIIEVNGRVGGGVTEELRLAANYDLPLHLARTAVGRPADTRPAFHRYASFLTPQPPQGHHVVRRSPATAELRAAFPALDEIVHITAAGQIADSAVGTAGNLVKAFAAAPAHEDLVDLAERITGPEYFRLEEISAGDKEKKT</sequence>